<dbReference type="PROSITE" id="PS51462">
    <property type="entry name" value="NUDIX"/>
    <property type="match status" value="1"/>
</dbReference>
<gene>
    <name evidence="3" type="ORF">PAT3040_02165</name>
</gene>
<dbReference type="Pfam" id="PF00293">
    <property type="entry name" value="NUDIX"/>
    <property type="match status" value="1"/>
</dbReference>
<evidence type="ECO:0000256" key="1">
    <source>
        <dbReference type="ARBA" id="ARBA00022801"/>
    </source>
</evidence>
<dbReference type="CDD" id="cd02883">
    <property type="entry name" value="NUDIX_Hydrolase"/>
    <property type="match status" value="1"/>
</dbReference>
<keyword evidence="4" id="KW-1185">Reference proteome</keyword>
<proteinExistence type="predicted"/>
<evidence type="ECO:0000313" key="4">
    <source>
        <dbReference type="Proteomes" id="UP000245202"/>
    </source>
</evidence>
<dbReference type="AlphaFoldDB" id="A0A2R5EPM1"/>
<keyword evidence="1 3" id="KW-0378">Hydrolase</keyword>
<sequence>MPLETLALYPTLSNPIEWGPVHASFVFSSGTDEEQVSNVSIVPCSGDKYIIIQVEHGMWELPGGTLEPGEHYLDGLRREVMEELGGELVSYTIFGQFNCESKAAVPYKAHIPHPRFVRLMGYGHVELVGKPLNPPDGEQVVAVEVVSLEEALQRFHSVGRSDLAELYQLADAIRKEKGETNDGNCL</sequence>
<reference evidence="3 4" key="1">
    <citation type="submission" date="2017-08" db="EMBL/GenBank/DDBJ databases">
        <title>Substantial Increase in Enzyme Production by Combined Drug-Resistance Mutations in Paenibacillus agaridevorans.</title>
        <authorList>
            <person name="Tanaka Y."/>
            <person name="Funane K."/>
            <person name="Hosaka T."/>
            <person name="Shiwa Y."/>
            <person name="Fujita N."/>
            <person name="Miyazaki T."/>
            <person name="Yoshikawa H."/>
            <person name="Murakami K."/>
            <person name="Kasahara K."/>
            <person name="Inaoka T."/>
            <person name="Hiraga Y."/>
            <person name="Ochi K."/>
        </authorList>
    </citation>
    <scope>NUCLEOTIDE SEQUENCE [LARGE SCALE GENOMIC DNA]</scope>
    <source>
        <strain evidence="3 4">T-3040</strain>
    </source>
</reference>
<dbReference type="PROSITE" id="PS00893">
    <property type="entry name" value="NUDIX_BOX"/>
    <property type="match status" value="1"/>
</dbReference>
<dbReference type="InterPro" id="IPR020084">
    <property type="entry name" value="NUDIX_hydrolase_CS"/>
</dbReference>
<comment type="caution">
    <text evidence="3">The sequence shown here is derived from an EMBL/GenBank/DDBJ whole genome shotgun (WGS) entry which is preliminary data.</text>
</comment>
<dbReference type="SUPFAM" id="SSF55811">
    <property type="entry name" value="Nudix"/>
    <property type="match status" value="1"/>
</dbReference>
<evidence type="ECO:0000313" key="3">
    <source>
        <dbReference type="EMBL" id="GBG07609.1"/>
    </source>
</evidence>
<dbReference type="Proteomes" id="UP000245202">
    <property type="component" value="Unassembled WGS sequence"/>
</dbReference>
<dbReference type="GO" id="GO:0016787">
    <property type="term" value="F:hydrolase activity"/>
    <property type="evidence" value="ECO:0007669"/>
    <property type="project" value="UniProtKB-KW"/>
</dbReference>
<dbReference type="Gene3D" id="3.90.79.10">
    <property type="entry name" value="Nucleoside Triphosphate Pyrophosphohydrolase"/>
    <property type="match status" value="1"/>
</dbReference>
<accession>A0A2R5EPM1</accession>
<name>A0A2R5EPM1_9BACL</name>
<dbReference type="InterPro" id="IPR015797">
    <property type="entry name" value="NUDIX_hydrolase-like_dom_sf"/>
</dbReference>
<dbReference type="EMBL" id="BDQX01000098">
    <property type="protein sequence ID" value="GBG07609.1"/>
    <property type="molecule type" value="Genomic_DNA"/>
</dbReference>
<protein>
    <submittedName>
        <fullName evidence="3">NUDIX hydrolase</fullName>
    </submittedName>
</protein>
<dbReference type="InterPro" id="IPR000086">
    <property type="entry name" value="NUDIX_hydrolase_dom"/>
</dbReference>
<organism evidence="3 4">
    <name type="scientific">Paenibacillus agaridevorans</name>
    <dbReference type="NCBI Taxonomy" id="171404"/>
    <lineage>
        <taxon>Bacteria</taxon>
        <taxon>Bacillati</taxon>
        <taxon>Bacillota</taxon>
        <taxon>Bacilli</taxon>
        <taxon>Bacillales</taxon>
        <taxon>Paenibacillaceae</taxon>
        <taxon>Paenibacillus</taxon>
    </lineage>
</organism>
<feature type="domain" description="Nudix hydrolase" evidence="2">
    <location>
        <begin position="34"/>
        <end position="168"/>
    </location>
</feature>
<dbReference type="RefSeq" id="WP_108992637.1">
    <property type="nucleotide sequence ID" value="NZ_BDQX01000098.1"/>
</dbReference>
<evidence type="ECO:0000259" key="2">
    <source>
        <dbReference type="PROSITE" id="PS51462"/>
    </source>
</evidence>